<keyword evidence="6" id="KW-0378">Hydrolase</keyword>
<sequence>MRIRITGEETVYSGWSKIIRAEIAAPDGGAFAREIEHHGDAVAVLPYDPQRRCALVVAAPRAPVVWAGGPDALIEAPAGMLEDGEPAEDCARREAEEEVGVRLADLEPVAQAWSTPGVSSERIALFLAPYAEGDRTGDGGGLAEENELIEVLELPLADLWTRFEAGGLQDMKTLVLLLALRQRRPDLFD</sequence>
<dbReference type="Pfam" id="PF00293">
    <property type="entry name" value="NUDIX"/>
    <property type="match status" value="1"/>
</dbReference>
<evidence type="ECO:0000256" key="3">
    <source>
        <dbReference type="ARBA" id="ARBA00007275"/>
    </source>
</evidence>
<dbReference type="NCBIfam" id="TIGR00052">
    <property type="entry name" value="nudix-type nucleoside diphosphatase, YffH/AdpP family"/>
    <property type="match status" value="1"/>
</dbReference>
<dbReference type="RefSeq" id="WP_377283075.1">
    <property type="nucleotide sequence ID" value="NZ_JBHRSI010000008.1"/>
</dbReference>
<evidence type="ECO:0000256" key="7">
    <source>
        <dbReference type="ARBA" id="ARBA00032162"/>
    </source>
</evidence>
<evidence type="ECO:0000256" key="8">
    <source>
        <dbReference type="ARBA" id="ARBA00032272"/>
    </source>
</evidence>
<dbReference type="PANTHER" id="PTHR11839">
    <property type="entry name" value="UDP/ADP-SUGAR PYROPHOSPHATASE"/>
    <property type="match status" value="1"/>
</dbReference>
<dbReference type="InterPro" id="IPR020084">
    <property type="entry name" value="NUDIX_hydrolase_CS"/>
</dbReference>
<dbReference type="InterPro" id="IPR000086">
    <property type="entry name" value="NUDIX_hydrolase_dom"/>
</dbReference>
<comment type="subunit">
    <text evidence="4">Homodimer.</text>
</comment>
<dbReference type="EMBL" id="JBHUEY010000001">
    <property type="protein sequence ID" value="MFD1783734.1"/>
    <property type="molecule type" value="Genomic_DNA"/>
</dbReference>
<evidence type="ECO:0000313" key="10">
    <source>
        <dbReference type="EMBL" id="MFD1783734.1"/>
    </source>
</evidence>
<dbReference type="InterPro" id="IPR004385">
    <property type="entry name" value="NDP_pyrophosphatase"/>
</dbReference>
<evidence type="ECO:0000256" key="2">
    <source>
        <dbReference type="ARBA" id="ARBA00001946"/>
    </source>
</evidence>
<dbReference type="PROSITE" id="PS51462">
    <property type="entry name" value="NUDIX"/>
    <property type="match status" value="1"/>
</dbReference>
<accession>A0ABW4N0L8</accession>
<dbReference type="InterPro" id="IPR015797">
    <property type="entry name" value="NUDIX_hydrolase-like_dom_sf"/>
</dbReference>
<dbReference type="PANTHER" id="PTHR11839:SF18">
    <property type="entry name" value="NUDIX HYDROLASE DOMAIN-CONTAINING PROTEIN"/>
    <property type="match status" value="1"/>
</dbReference>
<protein>
    <recommendedName>
        <fullName evidence="5">GDP-mannose pyrophosphatase</fullName>
    </recommendedName>
    <alternativeName>
        <fullName evidence="7">GDP-mannose hydrolase</fullName>
    </alternativeName>
    <alternativeName>
        <fullName evidence="8">GDPMK</fullName>
    </alternativeName>
</protein>
<keyword evidence="11" id="KW-1185">Reference proteome</keyword>
<dbReference type="CDD" id="cd24157">
    <property type="entry name" value="NUDIX_GDPMK"/>
    <property type="match status" value="1"/>
</dbReference>
<evidence type="ECO:0000256" key="5">
    <source>
        <dbReference type="ARBA" id="ARBA00016377"/>
    </source>
</evidence>
<dbReference type="Proteomes" id="UP001597237">
    <property type="component" value="Unassembled WGS sequence"/>
</dbReference>
<evidence type="ECO:0000259" key="9">
    <source>
        <dbReference type="PROSITE" id="PS51462"/>
    </source>
</evidence>
<organism evidence="10 11">
    <name type="scientific">Phenylobacterium terrae</name>
    <dbReference type="NCBI Taxonomy" id="2665495"/>
    <lineage>
        <taxon>Bacteria</taxon>
        <taxon>Pseudomonadati</taxon>
        <taxon>Pseudomonadota</taxon>
        <taxon>Alphaproteobacteria</taxon>
        <taxon>Caulobacterales</taxon>
        <taxon>Caulobacteraceae</taxon>
        <taxon>Phenylobacterium</taxon>
    </lineage>
</organism>
<evidence type="ECO:0000256" key="6">
    <source>
        <dbReference type="ARBA" id="ARBA00022801"/>
    </source>
</evidence>
<reference evidence="11" key="1">
    <citation type="journal article" date="2019" name="Int. J. Syst. Evol. Microbiol.">
        <title>The Global Catalogue of Microorganisms (GCM) 10K type strain sequencing project: providing services to taxonomists for standard genome sequencing and annotation.</title>
        <authorList>
            <consortium name="The Broad Institute Genomics Platform"/>
            <consortium name="The Broad Institute Genome Sequencing Center for Infectious Disease"/>
            <person name="Wu L."/>
            <person name="Ma J."/>
        </authorList>
    </citation>
    <scope>NUCLEOTIDE SEQUENCE [LARGE SCALE GENOMIC DNA]</scope>
    <source>
        <strain evidence="11">DFY28</strain>
    </source>
</reference>
<evidence type="ECO:0000256" key="4">
    <source>
        <dbReference type="ARBA" id="ARBA00011738"/>
    </source>
</evidence>
<proteinExistence type="inferred from homology"/>
<dbReference type="Gene3D" id="3.90.79.10">
    <property type="entry name" value="Nucleoside Triphosphate Pyrophosphohydrolase"/>
    <property type="match status" value="1"/>
</dbReference>
<comment type="cofactor">
    <cofactor evidence="2">
        <name>Mg(2+)</name>
        <dbReference type="ChEBI" id="CHEBI:18420"/>
    </cofactor>
</comment>
<comment type="catalytic activity">
    <reaction evidence="1">
        <text>GDP-alpha-D-mannose + H2O = alpha-D-mannose 1-phosphate + GMP + 2 H(+)</text>
        <dbReference type="Rhea" id="RHEA:27978"/>
        <dbReference type="ChEBI" id="CHEBI:15377"/>
        <dbReference type="ChEBI" id="CHEBI:15378"/>
        <dbReference type="ChEBI" id="CHEBI:57527"/>
        <dbReference type="ChEBI" id="CHEBI:58115"/>
        <dbReference type="ChEBI" id="CHEBI:58409"/>
    </reaction>
</comment>
<dbReference type="PROSITE" id="PS00893">
    <property type="entry name" value="NUDIX_BOX"/>
    <property type="match status" value="1"/>
</dbReference>
<evidence type="ECO:0000313" key="11">
    <source>
        <dbReference type="Proteomes" id="UP001597237"/>
    </source>
</evidence>
<dbReference type="SUPFAM" id="SSF55811">
    <property type="entry name" value="Nudix"/>
    <property type="match status" value="1"/>
</dbReference>
<comment type="caution">
    <text evidence="10">The sequence shown here is derived from an EMBL/GenBank/DDBJ whole genome shotgun (WGS) entry which is preliminary data.</text>
</comment>
<name>A0ABW4N0L8_9CAUL</name>
<feature type="domain" description="Nudix hydrolase" evidence="9">
    <location>
        <begin position="37"/>
        <end position="176"/>
    </location>
</feature>
<evidence type="ECO:0000256" key="1">
    <source>
        <dbReference type="ARBA" id="ARBA00000847"/>
    </source>
</evidence>
<comment type="similarity">
    <text evidence="3">Belongs to the Nudix hydrolase family. NudK subfamily.</text>
</comment>
<gene>
    <name evidence="10" type="ORF">ACFSC0_10045</name>
</gene>